<comment type="caution">
    <text evidence="2">The sequence shown here is derived from an EMBL/GenBank/DDBJ whole genome shotgun (WGS) entry which is preliminary data.</text>
</comment>
<proteinExistence type="predicted"/>
<evidence type="ECO:0000256" key="1">
    <source>
        <dbReference type="SAM" id="Coils"/>
    </source>
</evidence>
<sequence>MDEFNNETQDNKKDSPLSVRVEQYYKELFLELSEKPGYNRKRLLENMISTYISKEREDNRQSNLNLEHEISLISSSLNDILGVFKTISTKAQDTIGSDRSFYEQQIENYKKEIESYKMKFESEEVQIKELKLQNNELELVINKLNEENKKLEDKNKYLQQDADKAKDAHAAVLKDVYSLRGLEVENLRRTAENKELSAQIEAIKAIVNDKEKEIEKLKYNYNALEDKSDKKSELLEMQIEEMAKQIDRMRKDKEADIKELEELLRKEFQVRKETEILELKSEYNKLQLRYIKDMERIKK</sequence>
<protein>
    <recommendedName>
        <fullName evidence="4">Chromosome partition protein Smc</fullName>
    </recommendedName>
</protein>
<accession>A0ABS1T669</accession>
<evidence type="ECO:0000313" key="3">
    <source>
        <dbReference type="Proteomes" id="UP000632377"/>
    </source>
</evidence>
<evidence type="ECO:0000313" key="2">
    <source>
        <dbReference type="EMBL" id="MBL4934846.1"/>
    </source>
</evidence>
<keyword evidence="3" id="KW-1185">Reference proteome</keyword>
<evidence type="ECO:0008006" key="4">
    <source>
        <dbReference type="Google" id="ProtNLM"/>
    </source>
</evidence>
<gene>
    <name evidence="2" type="ORF">JK636_03640</name>
</gene>
<dbReference type="Proteomes" id="UP000632377">
    <property type="component" value="Unassembled WGS sequence"/>
</dbReference>
<dbReference type="RefSeq" id="WP_202747489.1">
    <property type="nucleotide sequence ID" value="NZ_JAESWC010000002.1"/>
</dbReference>
<feature type="coiled-coil region" evidence="1">
    <location>
        <begin position="193"/>
        <end position="289"/>
    </location>
</feature>
<organism evidence="2 3">
    <name type="scientific">Clostridium rhizosphaerae</name>
    <dbReference type="NCBI Taxonomy" id="2803861"/>
    <lineage>
        <taxon>Bacteria</taxon>
        <taxon>Bacillati</taxon>
        <taxon>Bacillota</taxon>
        <taxon>Clostridia</taxon>
        <taxon>Eubacteriales</taxon>
        <taxon>Clostridiaceae</taxon>
        <taxon>Clostridium</taxon>
    </lineage>
</organism>
<keyword evidence="1" id="KW-0175">Coiled coil</keyword>
<name>A0ABS1T669_9CLOT</name>
<reference evidence="2 3" key="1">
    <citation type="submission" date="2021-01" db="EMBL/GenBank/DDBJ databases">
        <title>Genome public.</title>
        <authorList>
            <person name="Liu C."/>
            <person name="Sun Q."/>
        </authorList>
    </citation>
    <scope>NUCLEOTIDE SEQUENCE [LARGE SCALE GENOMIC DNA]</scope>
    <source>
        <strain evidence="2 3">YIM B02515</strain>
    </source>
</reference>
<feature type="coiled-coil region" evidence="1">
    <location>
        <begin position="99"/>
        <end position="168"/>
    </location>
</feature>
<dbReference type="EMBL" id="JAESWC010000002">
    <property type="protein sequence ID" value="MBL4934846.1"/>
    <property type="molecule type" value="Genomic_DNA"/>
</dbReference>